<evidence type="ECO:0000313" key="2">
    <source>
        <dbReference type="Proteomes" id="UP000178104"/>
    </source>
</evidence>
<evidence type="ECO:0008006" key="3">
    <source>
        <dbReference type="Google" id="ProtNLM"/>
    </source>
</evidence>
<reference evidence="1 2" key="1">
    <citation type="journal article" date="2016" name="Nat. Commun.">
        <title>Thousands of microbial genomes shed light on interconnected biogeochemical processes in an aquifer system.</title>
        <authorList>
            <person name="Anantharaman K."/>
            <person name="Brown C.T."/>
            <person name="Hug L.A."/>
            <person name="Sharon I."/>
            <person name="Castelle C.J."/>
            <person name="Probst A.J."/>
            <person name="Thomas B.C."/>
            <person name="Singh A."/>
            <person name="Wilkins M.J."/>
            <person name="Karaoz U."/>
            <person name="Brodie E.L."/>
            <person name="Williams K.H."/>
            <person name="Hubbard S.S."/>
            <person name="Banfield J.F."/>
        </authorList>
    </citation>
    <scope>NUCLEOTIDE SEQUENCE [LARGE SCALE GENOMIC DNA]</scope>
</reference>
<comment type="caution">
    <text evidence="1">The sequence shown here is derived from an EMBL/GenBank/DDBJ whole genome shotgun (WGS) entry which is preliminary data.</text>
</comment>
<name>A0A1F6XLD5_9BACT</name>
<protein>
    <recommendedName>
        <fullName evidence="3">Mannosyl-glycoprotein endo-beta-N-acetylglucosamidase-like domain-containing protein</fullName>
    </recommendedName>
</protein>
<gene>
    <name evidence="1" type="ORF">A2917_01955</name>
</gene>
<proteinExistence type="predicted"/>
<accession>A0A1F6XLD5</accession>
<dbReference type="Proteomes" id="UP000178104">
    <property type="component" value="Unassembled WGS sequence"/>
</dbReference>
<dbReference type="EMBL" id="MFVE01000009">
    <property type="protein sequence ID" value="OGI94946.1"/>
    <property type="molecule type" value="Genomic_DNA"/>
</dbReference>
<dbReference type="AlphaFoldDB" id="A0A1F6XLD5"/>
<dbReference type="STRING" id="1801780.A2917_01955"/>
<sequence length="216" mass="23659">MKNKKLIRFVESFILLPVFTMSGGSIMNMGGAVSQAVVNIVNAPSIEFSQHNITQAYGALAINDAQKQKLEDQKIKAESINAYFRVRNMPLVGTGMTMVLEAEKNDLDWRLLAAIAVRESTGGKHACNKVKNNSFGWGSCKIGFDSNEKAIETVARNLGGNNPKTAHHYGDKTTMQILRAYNPPSIVLRYAEQVISIMNAIGEADEKKDLLAIANT</sequence>
<evidence type="ECO:0000313" key="1">
    <source>
        <dbReference type="EMBL" id="OGI94946.1"/>
    </source>
</evidence>
<organism evidence="1 2">
    <name type="scientific">Candidatus Nomurabacteria bacterium RIFCSPLOWO2_01_FULL_42_17</name>
    <dbReference type="NCBI Taxonomy" id="1801780"/>
    <lineage>
        <taxon>Bacteria</taxon>
        <taxon>Candidatus Nomuraibacteriota</taxon>
    </lineage>
</organism>